<dbReference type="InterPro" id="IPR001205">
    <property type="entry name" value="RNA-dir_pol_C"/>
</dbReference>
<keyword evidence="11" id="KW-0548">Nucleotidyltransferase</keyword>
<dbReference type="PRINTS" id="PR00918">
    <property type="entry name" value="CALICVIRUSNS"/>
</dbReference>
<dbReference type="PROSITE" id="PS50507">
    <property type="entry name" value="RDRP_SSRNA_POS"/>
    <property type="match status" value="1"/>
</dbReference>
<evidence type="ECO:0000259" key="24">
    <source>
        <dbReference type="PROSITE" id="PS51218"/>
    </source>
</evidence>
<dbReference type="GO" id="GO:0006351">
    <property type="term" value="P:DNA-templated transcription"/>
    <property type="evidence" value="ECO:0007669"/>
    <property type="project" value="InterPro"/>
</dbReference>
<dbReference type="InterPro" id="IPR014759">
    <property type="entry name" value="Helicase_SF3_ssRNA_vir"/>
</dbReference>
<dbReference type="InterPro" id="IPR044067">
    <property type="entry name" value="PCV_3C_PRO"/>
</dbReference>
<feature type="domain" description="SF3 helicase" evidence="24">
    <location>
        <begin position="454"/>
        <end position="619"/>
    </location>
</feature>
<comment type="function">
    <text evidence="2">Thiol protease that cleaves the RNA1 and RNA2 polyproteins.</text>
</comment>
<dbReference type="InterPro" id="IPR043502">
    <property type="entry name" value="DNA/RNA_pol_sf"/>
</dbReference>
<evidence type="ECO:0000256" key="5">
    <source>
        <dbReference type="ARBA" id="ARBA00004379"/>
    </source>
</evidence>
<feature type="transmembrane region" description="Helical" evidence="22">
    <location>
        <begin position="284"/>
        <end position="309"/>
    </location>
</feature>
<evidence type="ECO:0000256" key="9">
    <source>
        <dbReference type="ARBA" id="ARBA00022679"/>
    </source>
</evidence>
<evidence type="ECO:0000256" key="15">
    <source>
        <dbReference type="ARBA" id="ARBA00022840"/>
    </source>
</evidence>
<dbReference type="Gene3D" id="3.30.70.270">
    <property type="match status" value="1"/>
</dbReference>
<dbReference type="PROSITE" id="PS51218">
    <property type="entry name" value="SF3_HELICASE_2"/>
    <property type="match status" value="1"/>
</dbReference>
<keyword evidence="13" id="KW-0378">Hydrolase</keyword>
<feature type="domain" description="RdRp catalytic" evidence="23">
    <location>
        <begin position="1423"/>
        <end position="1553"/>
    </location>
</feature>
<dbReference type="GO" id="GO:0004197">
    <property type="term" value="F:cysteine-type endopeptidase activity"/>
    <property type="evidence" value="ECO:0007669"/>
    <property type="project" value="InterPro"/>
</dbReference>
<evidence type="ECO:0000256" key="14">
    <source>
        <dbReference type="ARBA" id="ARBA00022807"/>
    </source>
</evidence>
<dbReference type="InterPro" id="IPR009003">
    <property type="entry name" value="Peptidase_S1_PA"/>
</dbReference>
<keyword evidence="9" id="KW-0808">Transferase</keyword>
<dbReference type="GO" id="GO:0003968">
    <property type="term" value="F:RNA-directed RNA polymerase activity"/>
    <property type="evidence" value="ECO:0007669"/>
    <property type="project" value="UniProtKB-KW"/>
</dbReference>
<keyword evidence="17 22" id="KW-1133">Transmembrane helix</keyword>
<dbReference type="InterPro" id="IPR007094">
    <property type="entry name" value="RNA-dir_pol_PSvirus"/>
</dbReference>
<dbReference type="InterPro" id="IPR000605">
    <property type="entry name" value="Helicase_SF3_ssDNA/RNA_vir"/>
</dbReference>
<dbReference type="GO" id="GO:0005524">
    <property type="term" value="F:ATP binding"/>
    <property type="evidence" value="ECO:0007669"/>
    <property type="project" value="UniProtKB-KW"/>
</dbReference>
<dbReference type="InterPro" id="IPR004004">
    <property type="entry name" value="Helic/Pol/Pept_Calicivir-typ"/>
</dbReference>
<proteinExistence type="predicted"/>
<evidence type="ECO:0000256" key="4">
    <source>
        <dbReference type="ARBA" id="ARBA00004354"/>
    </source>
</evidence>
<dbReference type="PROSITE" id="PS51874">
    <property type="entry name" value="PCV_3C_PRO"/>
    <property type="match status" value="1"/>
</dbReference>
<keyword evidence="7" id="KW-0696">RNA-directed RNA polymerase</keyword>
<comment type="function">
    <text evidence="3">Replicates the viral genome.</text>
</comment>
<dbReference type="GO" id="GO:0039694">
    <property type="term" value="P:viral RNA genome replication"/>
    <property type="evidence" value="ECO:0007669"/>
    <property type="project" value="InterPro"/>
</dbReference>
<evidence type="ECO:0000256" key="12">
    <source>
        <dbReference type="ARBA" id="ARBA00022741"/>
    </source>
</evidence>
<evidence type="ECO:0000256" key="10">
    <source>
        <dbReference type="ARBA" id="ARBA00022692"/>
    </source>
</evidence>
<evidence type="ECO:0000256" key="20">
    <source>
        <dbReference type="ARBA" id="ARBA00032135"/>
    </source>
</evidence>
<dbReference type="GO" id="GO:0044165">
    <property type="term" value="C:host cell endoplasmic reticulum"/>
    <property type="evidence" value="ECO:0007669"/>
    <property type="project" value="UniProtKB-SubCell"/>
</dbReference>
<keyword evidence="16" id="KW-0693">Viral RNA replication</keyword>
<keyword evidence="15" id="KW-0067">ATP-binding</keyword>
<organism evidence="26">
    <name type="scientific">Turnip ringspot virus</name>
    <dbReference type="NCBI Taxonomy" id="392504"/>
    <lineage>
        <taxon>Viruses</taxon>
        <taxon>Riboviria</taxon>
        <taxon>Orthornavirae</taxon>
        <taxon>Pisuviricota</taxon>
        <taxon>Pisoniviricetes</taxon>
        <taxon>Picornavirales</taxon>
        <taxon>Secoviridae</taxon>
        <taxon>Comovirinae</taxon>
        <taxon>Comovirus</taxon>
        <taxon>Comovirus rapae</taxon>
    </lineage>
</organism>
<evidence type="ECO:0000256" key="3">
    <source>
        <dbReference type="ARBA" id="ARBA00003682"/>
    </source>
</evidence>
<keyword evidence="18" id="KW-1038">Host endoplasmic reticulum</keyword>
<keyword evidence="8" id="KW-0645">Protease</keyword>
<evidence type="ECO:0000256" key="17">
    <source>
        <dbReference type="ARBA" id="ARBA00022989"/>
    </source>
</evidence>
<evidence type="ECO:0000256" key="19">
    <source>
        <dbReference type="ARBA" id="ARBA00031919"/>
    </source>
</evidence>
<evidence type="ECO:0000256" key="13">
    <source>
        <dbReference type="ARBA" id="ARBA00022801"/>
    </source>
</evidence>
<evidence type="ECO:0000256" key="11">
    <source>
        <dbReference type="ARBA" id="ARBA00022695"/>
    </source>
</evidence>
<keyword evidence="22" id="KW-0472">Membrane</keyword>
<evidence type="ECO:0000256" key="18">
    <source>
        <dbReference type="ARBA" id="ARBA00023184"/>
    </source>
</evidence>
<keyword evidence="14" id="KW-0788">Thiol protease</keyword>
<dbReference type="GO" id="GO:0003723">
    <property type="term" value="F:RNA binding"/>
    <property type="evidence" value="ECO:0007669"/>
    <property type="project" value="InterPro"/>
</dbReference>
<sequence length="1860" mass="211184">MACLTLHKEQSSYALIPHFMSSDVRWLLRCYTHVNTFLPEFPVTTRLARLRDKHFDLLCLGYGAYLTHRNAMAVEPLEICQADFIFEDFHQFLCEKVSGNGGISHFRTYINVCFGTYFGELIEFSALVLDESEDQDFDLQGLRDCISSVASYIPLQVSVAVEWTTDRIIDGIKKRFQAVVAEWCPMAMQACSWLANIWDKVKEWVEEAIKTMTWFLEGARELFYYGVSILTASCAIGIVEKILVATGMIGANCGLVQAFLSSAVLTGGLLSFTKKGQFKDATTMVSLVSVMAGVIASTVSALFGAPAIVAFQGPVELLEGAAAALSVFCDTTLLSMGKTCQAVNQINTCAGNLKAIVGKIFTMLQDFVWKIFGMESRFLRDASLMFEEDVDQWLKDIAECEDKYLEQAYASQDDIMKMQCLIKKGHDMRSKVLKVTSRISPVLANTVTRGVEAIEKLMRTSLCQGIRASRKIPFVVYAYGASRTGKTLVVDKLISDFQEYFGLGKNTVYSRNPIDQYWSGYRRQPIVNIDDFGAVACDPSMEAQMIPLVSSSPMPLTMAAVEEKGLMFDSKFIFCSSNLLEASPESKVHDNQAFRNRRHVLIHVTLDEEKEYNMHDFTANQKYKILKYDKGTYVVQNEFTSYGDLLTFCLTKWEEHEAEQVANLAKKLEEPALIGDFRSFEVMFSGMILKSVDGRIKEHSDKETGRKFYDFVSFRRKDKLWHFTVDSNGKANMWSEKIPSEELSEKELVSQDILRRCYEMLRFNEDTNLIIRMHLKDLAREDFYDDKMRFIGKFGNEHIQAQMQPTLDNMLDWHKIVLCGMGAMQDRRSPTKWYEGLVDKIKDAMYTVYSKEISEWPLGLKIVVGVLISSLMGSGLWGLMSVLQGAGNTAALGVAAATGFSKYSKEDIAVAQSRKPNRYDVAQYKYRNVPITKRAWAQGVMPLEHATAMIFDKIKASMQYGRTEVQIAIAPGRRFIGYTHFFRNITAPIRVRINTATGSRHLFYKPENMKYFEDSELCVYEDNTLEDLPGTSWDLFCWDFEKVQQTSFKALFLSCKRKAATGLPNPEWADIDVRTKTESLMINEGDYARVLPRFLEYTAPTVNYDCGSLIVAEVEGTYKVVGIHVAGSGGTKGYACFLPPLVRKAQAQHAQQYFDYLAFEEREGDGIARIATLKKGIHIPVPTKTSLVETPAEMHLDTPCDKYPSILSNTDPRLEVSGVTDYDPFKAGILKYQNPMGELDQDLLQEVCDEIEETWRDCQEEFETFEEVSLEEAINGIKGMEYMERIPMATSEGFPHILTRSHGEKGKIRFVEGDGEDLTLLPNTSVTEALDIMEEHLEHEVPTLIGIECPKDEKLPYRKIFEKPKTRCFSILPMEYNLLVRRRFLKFVRFIMKRRDILPCQVGINPYGMEWTDLAARLKSKGNNVLCCDYSSFDGLLSKQVMAAMASMINSFCGGDTSIKRKRENLLMACCSRYAICKSDVWRVECGIPSGFPLTVICNSIFNEILIRYSFKAIMREQKVPSLISISFDKYVGMVTYGDDNLLSVSEVVKPYFDGKRLKEFLAKHKVVITDGKDKTSPYLLFRRLEDCDFLKRGFRKDKSGIFWNAPEEKESLWAQLHYINVTNLEQHEAYKTNLVNVLRELYMWDVNECSALRKKALQRVEWLTPSDLPTVAQIEEWYATCRGRYMPDSADSINFLLDQEHLGPLLAPQGEQRGVRLTDQVRTVNLAHENHTSRKPGELWILCQTLYPHSMLPEGVRAVNWPLGTGRGGLPTTSWVEENVKRPTSEIRKIISAALKRGDQIVFATRDNILPCNMLAVLFLVIEGSIKVETSNMIISAVIQQCKTLGYLVRECDFAFFAT</sequence>
<comment type="function">
    <text evidence="1">Plays a role in RNA replication. It is covalently linked to the 5'terminus of both viral single-stranded RNA1 and RNA2 molecules.</text>
</comment>
<reference evidence="26" key="1">
    <citation type="submission" date="2020-11" db="EMBL/GenBank/DDBJ databases">
        <title>Plant Virus Collection isolate.</title>
        <authorList>
            <person name="Knierim D."/>
            <person name="Margaria P."/>
            <person name="Menzel W."/>
            <person name="Winter S."/>
        </authorList>
    </citation>
    <scope>NUCLEOTIDE SEQUENCE</scope>
    <source>
        <strain evidence="26">DSMZ PV-0355</strain>
    </source>
</reference>
<dbReference type="SUPFAM" id="SSF56672">
    <property type="entry name" value="DNA/RNA polymerases"/>
    <property type="match status" value="1"/>
</dbReference>
<dbReference type="Gene3D" id="2.40.10.10">
    <property type="entry name" value="Trypsin-like serine proteases"/>
    <property type="match status" value="1"/>
</dbReference>
<dbReference type="GO" id="GO:0044220">
    <property type="term" value="C:host cell perinuclear region of cytoplasm"/>
    <property type="evidence" value="ECO:0007669"/>
    <property type="project" value="UniProtKB-SubCell"/>
</dbReference>
<comment type="function">
    <text evidence="21">Down-regulates the RNA1 polyprotein processing and enhances trans-cleavage of RNA2 polyproteins. The protease cofactor and the putative helicase seem to target the replication complexes to ER membranes. Their physical association causes the membrane rearrangement of host ER that may result in formation of the small membranous vesicles that are the site of viral RNA synthesis.</text>
</comment>
<comment type="subcellular location">
    <subcellularLocation>
        <location evidence="4">Host endoplasmic reticulum</location>
    </subcellularLocation>
    <subcellularLocation>
        <location evidence="5">Host membrane</location>
        <topology evidence="5">Single-pass membrane protein</topology>
    </subcellularLocation>
</comment>
<evidence type="ECO:0000256" key="8">
    <source>
        <dbReference type="ARBA" id="ARBA00022670"/>
    </source>
</evidence>
<dbReference type="InterPro" id="IPR043128">
    <property type="entry name" value="Rev_trsase/Diguanyl_cyclase"/>
</dbReference>
<evidence type="ECO:0000256" key="22">
    <source>
        <dbReference type="SAM" id="Phobius"/>
    </source>
</evidence>
<dbReference type="EMBL" id="MW274715">
    <property type="protein sequence ID" value="QYA72287.1"/>
    <property type="molecule type" value="Genomic_RNA"/>
</dbReference>
<evidence type="ECO:0000313" key="26">
    <source>
        <dbReference type="EMBL" id="QYA72287.1"/>
    </source>
</evidence>
<feature type="transmembrane region" description="Helical" evidence="22">
    <location>
        <begin position="249"/>
        <end position="272"/>
    </location>
</feature>
<dbReference type="InterPro" id="IPR043504">
    <property type="entry name" value="Peptidase_S1_PA_chymotrypsin"/>
</dbReference>
<evidence type="ECO:0000259" key="23">
    <source>
        <dbReference type="PROSITE" id="PS50507"/>
    </source>
</evidence>
<evidence type="ECO:0000256" key="2">
    <source>
        <dbReference type="ARBA" id="ARBA00003602"/>
    </source>
</evidence>
<evidence type="ECO:0000256" key="16">
    <source>
        <dbReference type="ARBA" id="ARBA00022953"/>
    </source>
</evidence>
<evidence type="ECO:0000259" key="25">
    <source>
        <dbReference type="PROSITE" id="PS51874"/>
    </source>
</evidence>
<dbReference type="GO" id="GO:0006508">
    <property type="term" value="P:proteolysis"/>
    <property type="evidence" value="ECO:0007669"/>
    <property type="project" value="UniProtKB-KW"/>
</dbReference>
<feature type="domain" description="Peptidase C3" evidence="25">
    <location>
        <begin position="938"/>
        <end position="1143"/>
    </location>
</feature>
<dbReference type="Pfam" id="PF00680">
    <property type="entry name" value="RdRP_1"/>
    <property type="match status" value="1"/>
</dbReference>
<dbReference type="GO" id="GO:0033644">
    <property type="term" value="C:host cell membrane"/>
    <property type="evidence" value="ECO:0007669"/>
    <property type="project" value="UniProtKB-SubCell"/>
</dbReference>
<dbReference type="Pfam" id="PF00910">
    <property type="entry name" value="RNA_helicase"/>
    <property type="match status" value="1"/>
</dbReference>
<feature type="transmembrane region" description="Helical" evidence="22">
    <location>
        <begin position="222"/>
        <end position="243"/>
    </location>
</feature>
<evidence type="ECO:0000256" key="7">
    <source>
        <dbReference type="ARBA" id="ARBA00022484"/>
    </source>
</evidence>
<keyword evidence="10 22" id="KW-0812">Transmembrane</keyword>
<evidence type="ECO:0000256" key="21">
    <source>
        <dbReference type="ARBA" id="ARBA00045667"/>
    </source>
</evidence>
<dbReference type="GO" id="GO:0003724">
    <property type="term" value="F:RNA helicase activity"/>
    <property type="evidence" value="ECO:0007669"/>
    <property type="project" value="InterPro"/>
</dbReference>
<evidence type="ECO:0000256" key="6">
    <source>
        <dbReference type="ARBA" id="ARBA00020936"/>
    </source>
</evidence>
<accession>A0A8F8N531</accession>
<name>A0A8F8N531_9SECO</name>
<protein>
    <recommendedName>
        <fullName evidence="6">RNA1 polyprotein</fullName>
    </recommendedName>
    <alternativeName>
        <fullName evidence="20">Genome polyprotein B</fullName>
    </alternativeName>
    <alternativeName>
        <fullName evidence="19">P1</fullName>
    </alternativeName>
</protein>
<keyword evidence="12" id="KW-0547">Nucleotide-binding</keyword>
<dbReference type="SUPFAM" id="SSF50494">
    <property type="entry name" value="Trypsin-like serine proteases"/>
    <property type="match status" value="1"/>
</dbReference>
<evidence type="ECO:0000256" key="1">
    <source>
        <dbReference type="ARBA" id="ARBA00002583"/>
    </source>
</evidence>